<gene>
    <name evidence="1" type="ORF">M9H77_24222</name>
</gene>
<protein>
    <submittedName>
        <fullName evidence="1">Uncharacterized protein</fullName>
    </submittedName>
</protein>
<dbReference type="EMBL" id="CM044705">
    <property type="protein sequence ID" value="KAI5664899.1"/>
    <property type="molecule type" value="Genomic_DNA"/>
</dbReference>
<evidence type="ECO:0000313" key="1">
    <source>
        <dbReference type="EMBL" id="KAI5664899.1"/>
    </source>
</evidence>
<organism evidence="1 2">
    <name type="scientific">Catharanthus roseus</name>
    <name type="common">Madagascar periwinkle</name>
    <name type="synonym">Vinca rosea</name>
    <dbReference type="NCBI Taxonomy" id="4058"/>
    <lineage>
        <taxon>Eukaryota</taxon>
        <taxon>Viridiplantae</taxon>
        <taxon>Streptophyta</taxon>
        <taxon>Embryophyta</taxon>
        <taxon>Tracheophyta</taxon>
        <taxon>Spermatophyta</taxon>
        <taxon>Magnoliopsida</taxon>
        <taxon>eudicotyledons</taxon>
        <taxon>Gunneridae</taxon>
        <taxon>Pentapetalae</taxon>
        <taxon>asterids</taxon>
        <taxon>lamiids</taxon>
        <taxon>Gentianales</taxon>
        <taxon>Apocynaceae</taxon>
        <taxon>Rauvolfioideae</taxon>
        <taxon>Vinceae</taxon>
        <taxon>Catharanthinae</taxon>
        <taxon>Catharanthus</taxon>
    </lineage>
</organism>
<proteinExistence type="predicted"/>
<dbReference type="Proteomes" id="UP001060085">
    <property type="component" value="Linkage Group LG05"/>
</dbReference>
<sequence>MPGLVQASHPGCLLVTLCFKTLASSEREREREREREIGKGFCRPLLSRLRPILRVPFPIYPPLTHGASTCVAAAQQPFVCPVTVHLLYLGHLFGLISAVSFYRNGVFLQQVVSEPRFGSSAPASVNNLSDLRSSSDSASELYYYYYFCLTCRRAFTGFAFRLAIAWLEFVRFQKIQAVLKNLGVVNKVFG</sequence>
<name>A0ACC0AVI6_CATRO</name>
<evidence type="ECO:0000313" key="2">
    <source>
        <dbReference type="Proteomes" id="UP001060085"/>
    </source>
</evidence>
<keyword evidence="2" id="KW-1185">Reference proteome</keyword>
<comment type="caution">
    <text evidence="1">The sequence shown here is derived from an EMBL/GenBank/DDBJ whole genome shotgun (WGS) entry which is preliminary data.</text>
</comment>
<accession>A0ACC0AVI6</accession>
<reference evidence="2" key="1">
    <citation type="journal article" date="2023" name="Nat. Plants">
        <title>Single-cell RNA sequencing provides a high-resolution roadmap for understanding the multicellular compartmentation of specialized metabolism.</title>
        <authorList>
            <person name="Sun S."/>
            <person name="Shen X."/>
            <person name="Li Y."/>
            <person name="Li Y."/>
            <person name="Wang S."/>
            <person name="Li R."/>
            <person name="Zhang H."/>
            <person name="Shen G."/>
            <person name="Guo B."/>
            <person name="Wei J."/>
            <person name="Xu J."/>
            <person name="St-Pierre B."/>
            <person name="Chen S."/>
            <person name="Sun C."/>
        </authorList>
    </citation>
    <scope>NUCLEOTIDE SEQUENCE [LARGE SCALE GENOMIC DNA]</scope>
</reference>